<evidence type="ECO:0000313" key="1">
    <source>
        <dbReference type="EMBL" id="MBB5364274.1"/>
    </source>
</evidence>
<dbReference type="EMBL" id="JACHFL010000009">
    <property type="protein sequence ID" value="MBB5364274.1"/>
    <property type="molecule type" value="Genomic_DNA"/>
</dbReference>
<gene>
    <name evidence="1" type="ORF">HNQ08_003382</name>
</gene>
<evidence type="ECO:0008006" key="3">
    <source>
        <dbReference type="Google" id="ProtNLM"/>
    </source>
</evidence>
<sequence length="157" mass="18122">MKNDWLDTLFPPNAERTVPWPPVGETVTLWRPTSLHELQLVAQTGWQNWPPRLPDQPIFYPVLNRLYAEEIARDWNAKRNDPPIGFITEFEVQAEVAIQYKVQVVGTQDRHQELWVPAEELNDFNWAIVGPIRVIGHFAGKGYTGAIDPETHLPEDF</sequence>
<dbReference type="AlphaFoldDB" id="A0A7W8NEF5"/>
<name>A0A7W8NEF5_9DEIO</name>
<protein>
    <recommendedName>
        <fullName evidence="3">ADP-ribosylation/crystallin J1</fullName>
    </recommendedName>
</protein>
<organism evidence="1 2">
    <name type="scientific">Deinococcus humi</name>
    <dbReference type="NCBI Taxonomy" id="662880"/>
    <lineage>
        <taxon>Bacteria</taxon>
        <taxon>Thermotogati</taxon>
        <taxon>Deinococcota</taxon>
        <taxon>Deinococci</taxon>
        <taxon>Deinococcales</taxon>
        <taxon>Deinococcaceae</taxon>
        <taxon>Deinococcus</taxon>
    </lineage>
</organism>
<reference evidence="1 2" key="1">
    <citation type="submission" date="2020-08" db="EMBL/GenBank/DDBJ databases">
        <title>Genomic Encyclopedia of Type Strains, Phase IV (KMG-IV): sequencing the most valuable type-strain genomes for metagenomic binning, comparative biology and taxonomic classification.</title>
        <authorList>
            <person name="Goeker M."/>
        </authorList>
    </citation>
    <scope>NUCLEOTIDE SEQUENCE [LARGE SCALE GENOMIC DNA]</scope>
    <source>
        <strain evidence="1 2">DSM 27939</strain>
    </source>
</reference>
<accession>A0A7W8NEF5</accession>
<evidence type="ECO:0000313" key="2">
    <source>
        <dbReference type="Proteomes" id="UP000552709"/>
    </source>
</evidence>
<keyword evidence="2" id="KW-1185">Reference proteome</keyword>
<dbReference type="Proteomes" id="UP000552709">
    <property type="component" value="Unassembled WGS sequence"/>
</dbReference>
<proteinExistence type="predicted"/>
<dbReference type="RefSeq" id="WP_184134438.1">
    <property type="nucleotide sequence ID" value="NZ_JACHFL010000009.1"/>
</dbReference>
<comment type="caution">
    <text evidence="1">The sequence shown here is derived from an EMBL/GenBank/DDBJ whole genome shotgun (WGS) entry which is preliminary data.</text>
</comment>